<dbReference type="Gene3D" id="3.30.930.10">
    <property type="entry name" value="Bira Bifunctional Protein, Domain 2"/>
    <property type="match status" value="1"/>
</dbReference>
<dbReference type="PANTHER" id="PTHR12835:SF5">
    <property type="entry name" value="BIOTIN--PROTEIN LIGASE"/>
    <property type="match status" value="1"/>
</dbReference>
<dbReference type="PANTHER" id="PTHR12835">
    <property type="entry name" value="BIOTIN PROTEIN LIGASE"/>
    <property type="match status" value="1"/>
</dbReference>
<dbReference type="GO" id="GO:0005737">
    <property type="term" value="C:cytoplasm"/>
    <property type="evidence" value="ECO:0007669"/>
    <property type="project" value="TreeGrafter"/>
</dbReference>
<dbReference type="EMBL" id="KN831950">
    <property type="protein sequence ID" value="KIO11194.1"/>
    <property type="molecule type" value="Genomic_DNA"/>
</dbReference>
<dbReference type="InParanoid" id="A0A0C3PRG2"/>
<dbReference type="NCBIfam" id="TIGR00121">
    <property type="entry name" value="birA_ligase"/>
    <property type="match status" value="1"/>
</dbReference>
<dbReference type="Pfam" id="PF03099">
    <property type="entry name" value="BPL_LplA_LipB"/>
    <property type="match status" value="1"/>
</dbReference>
<reference evidence="5" key="2">
    <citation type="submission" date="2015-01" db="EMBL/GenBank/DDBJ databases">
        <title>Evolutionary Origins and Diversification of the Mycorrhizal Mutualists.</title>
        <authorList>
            <consortium name="DOE Joint Genome Institute"/>
            <consortium name="Mycorrhizal Genomics Consortium"/>
            <person name="Kohler A."/>
            <person name="Kuo A."/>
            <person name="Nagy L.G."/>
            <person name="Floudas D."/>
            <person name="Copeland A."/>
            <person name="Barry K.W."/>
            <person name="Cichocki N."/>
            <person name="Veneault-Fourrey C."/>
            <person name="LaButti K."/>
            <person name="Lindquist E.A."/>
            <person name="Lipzen A."/>
            <person name="Lundell T."/>
            <person name="Morin E."/>
            <person name="Murat C."/>
            <person name="Riley R."/>
            <person name="Ohm R."/>
            <person name="Sun H."/>
            <person name="Tunlid A."/>
            <person name="Henrissat B."/>
            <person name="Grigoriev I.V."/>
            <person name="Hibbett D.S."/>
            <person name="Martin F."/>
        </authorList>
    </citation>
    <scope>NUCLEOTIDE SEQUENCE [LARGE SCALE GENOMIC DNA]</scope>
    <source>
        <strain evidence="5">Marx 270</strain>
    </source>
</reference>
<dbReference type="InterPro" id="IPR004408">
    <property type="entry name" value="Biotin_CoA_COase_ligase"/>
</dbReference>
<dbReference type="AlphaFoldDB" id="A0A0C3PRG2"/>
<proteinExistence type="inferred from homology"/>
<dbReference type="CDD" id="cd16442">
    <property type="entry name" value="BPL"/>
    <property type="match status" value="1"/>
</dbReference>
<evidence type="ECO:0000313" key="5">
    <source>
        <dbReference type="Proteomes" id="UP000054217"/>
    </source>
</evidence>
<comment type="similarity">
    <text evidence="1">Belongs to the biotin--protein ligase family.</text>
</comment>
<evidence type="ECO:0000256" key="2">
    <source>
        <dbReference type="ARBA" id="ARBA00022598"/>
    </source>
</evidence>
<evidence type="ECO:0000313" key="4">
    <source>
        <dbReference type="EMBL" id="KIO11194.1"/>
    </source>
</evidence>
<dbReference type="Proteomes" id="UP000054217">
    <property type="component" value="Unassembled WGS sequence"/>
</dbReference>
<dbReference type="GO" id="GO:0004077">
    <property type="term" value="F:biotin--[biotin carboxyl-carrier protein] ligase activity"/>
    <property type="evidence" value="ECO:0007669"/>
    <property type="project" value="InterPro"/>
</dbReference>
<feature type="domain" description="BPL/LPL catalytic" evidence="3">
    <location>
        <begin position="357"/>
        <end position="578"/>
    </location>
</feature>
<dbReference type="InterPro" id="IPR045864">
    <property type="entry name" value="aa-tRNA-synth_II/BPL/LPL"/>
</dbReference>
<dbReference type="HOGENOM" id="CLU_006150_1_1_1"/>
<gene>
    <name evidence="4" type="ORF">M404DRAFT_836334</name>
</gene>
<protein>
    <recommendedName>
        <fullName evidence="3">BPL/LPL catalytic domain-containing protein</fullName>
    </recommendedName>
</protein>
<accession>A0A0C3PRG2</accession>
<name>A0A0C3PRG2_PISTI</name>
<dbReference type="SUPFAM" id="SSF55681">
    <property type="entry name" value="Class II aaRS and biotin synthetases"/>
    <property type="match status" value="1"/>
</dbReference>
<evidence type="ECO:0000259" key="3">
    <source>
        <dbReference type="PROSITE" id="PS51733"/>
    </source>
</evidence>
<reference evidence="4 5" key="1">
    <citation type="submission" date="2014-04" db="EMBL/GenBank/DDBJ databases">
        <authorList>
            <consortium name="DOE Joint Genome Institute"/>
            <person name="Kuo A."/>
            <person name="Kohler A."/>
            <person name="Costa M.D."/>
            <person name="Nagy L.G."/>
            <person name="Floudas D."/>
            <person name="Copeland A."/>
            <person name="Barry K.W."/>
            <person name="Cichocki N."/>
            <person name="Veneault-Fourrey C."/>
            <person name="LaButti K."/>
            <person name="Lindquist E.A."/>
            <person name="Lipzen A."/>
            <person name="Lundell T."/>
            <person name="Morin E."/>
            <person name="Murat C."/>
            <person name="Sun H."/>
            <person name="Tunlid A."/>
            <person name="Henrissat B."/>
            <person name="Grigoriev I.V."/>
            <person name="Hibbett D.S."/>
            <person name="Martin F."/>
            <person name="Nordberg H.P."/>
            <person name="Cantor M.N."/>
            <person name="Hua S.X."/>
        </authorList>
    </citation>
    <scope>NUCLEOTIDE SEQUENCE [LARGE SCALE GENOMIC DNA]</scope>
    <source>
        <strain evidence="4 5">Marx 270</strain>
    </source>
</reference>
<organism evidence="4 5">
    <name type="scientific">Pisolithus tinctorius Marx 270</name>
    <dbReference type="NCBI Taxonomy" id="870435"/>
    <lineage>
        <taxon>Eukaryota</taxon>
        <taxon>Fungi</taxon>
        <taxon>Dikarya</taxon>
        <taxon>Basidiomycota</taxon>
        <taxon>Agaricomycotina</taxon>
        <taxon>Agaricomycetes</taxon>
        <taxon>Agaricomycetidae</taxon>
        <taxon>Boletales</taxon>
        <taxon>Sclerodermatineae</taxon>
        <taxon>Pisolithaceae</taxon>
        <taxon>Pisolithus</taxon>
    </lineage>
</organism>
<sequence>MDVLIHPSTHPTADAVAQSLTSLLAPHYLPQLISSAALASPAYPWHSTCALLVLLGPPADHTAVRKYIETGGRVLALGAGTKQSHGIFGTHDSLHALSGGGVLGLRTDTSILRLTEGLTSFYIDFPTQTPSQATIDIDAAQIDVSRVPLAKVDVDASKVNVLARFSNDNSLAGVSSQGGHIAIWSCAPFLHEKLVHVTFAALGLCFGAPPYDRQPPATHILPQLLLASPTNWNARNLVLQSLFPERDIHDAFASFGFQPDDGKAPRQLDELSDKMRFSDANNSFHFHPVSEFSSTGGSDHPILQLLRQSATSSTEEVKDVILPKQPLTLGQEQLYTPLFSPSTFFSALDQFRVRDNSAHADASSSWKMGDVLMYGEVVTSTQSLLDKNPKFLRALPSPILSFASKQTAGRGRGANAWVSPEGCILMSLLTRVPLKSTGSGALPARSIRASNLIFVQYLFAIAVAEACDVLDPSGRWADKIKLKWPNDVYGEFPAAQKEPGKKYEWKKLGGILVNLHFEGGMVDIIIGCGLNVLNEPPIASLAQLGALGSDTQASSNPRIERVAAAILASFERIWESFLDDEERGFEPFLDRYTSRWLHSNQIVTLTTTTPHTTVRIEGITTDYGLLRTVPLSGGRASGSSHYIDLQPDGNSFDMMKGLIKVKGT</sequence>
<keyword evidence="5" id="KW-1185">Reference proteome</keyword>
<dbReference type="PROSITE" id="PS51733">
    <property type="entry name" value="BPL_LPL_CATALYTIC"/>
    <property type="match status" value="1"/>
</dbReference>
<dbReference type="FunCoup" id="A0A0C3PRG2">
    <property type="interactions" value="349"/>
</dbReference>
<keyword evidence="2" id="KW-0436">Ligase</keyword>
<dbReference type="OrthoDB" id="10250105at2759"/>
<dbReference type="InterPro" id="IPR004143">
    <property type="entry name" value="BPL_LPL_catalytic"/>
</dbReference>
<dbReference type="STRING" id="870435.A0A0C3PRG2"/>
<evidence type="ECO:0000256" key="1">
    <source>
        <dbReference type="ARBA" id="ARBA00009934"/>
    </source>
</evidence>